<comment type="caution">
    <text evidence="2">The sequence shown here is derived from an EMBL/GenBank/DDBJ whole genome shotgun (WGS) entry which is preliminary data.</text>
</comment>
<evidence type="ECO:0000313" key="2">
    <source>
        <dbReference type="EMBL" id="KAA6339963.1"/>
    </source>
</evidence>
<name>A0A5J4S3R8_9ZZZZ</name>
<feature type="transmembrane region" description="Helical" evidence="1">
    <location>
        <begin position="49"/>
        <end position="69"/>
    </location>
</feature>
<accession>A0A5J4S3R8</accession>
<dbReference type="AlphaFoldDB" id="A0A5J4S3R8"/>
<dbReference type="InterPro" id="IPR021768">
    <property type="entry name" value="DUF3332"/>
</dbReference>
<evidence type="ECO:0000256" key="1">
    <source>
        <dbReference type="SAM" id="Phobius"/>
    </source>
</evidence>
<dbReference type="EMBL" id="SNRY01000494">
    <property type="protein sequence ID" value="KAA6339963.1"/>
    <property type="molecule type" value="Genomic_DNA"/>
</dbReference>
<gene>
    <name evidence="2" type="ORF">EZS27_012129</name>
</gene>
<keyword evidence="1" id="KW-0812">Transmembrane</keyword>
<proteinExistence type="predicted"/>
<keyword evidence="1" id="KW-1133">Transmembrane helix</keyword>
<organism evidence="2">
    <name type="scientific">termite gut metagenome</name>
    <dbReference type="NCBI Taxonomy" id="433724"/>
    <lineage>
        <taxon>unclassified sequences</taxon>
        <taxon>metagenomes</taxon>
        <taxon>organismal metagenomes</taxon>
    </lineage>
</organism>
<keyword evidence="1" id="KW-0472">Membrane</keyword>
<evidence type="ECO:0008006" key="3">
    <source>
        <dbReference type="Google" id="ProtNLM"/>
    </source>
</evidence>
<dbReference type="PROSITE" id="PS51257">
    <property type="entry name" value="PROKAR_LIPOPROTEIN"/>
    <property type="match status" value="1"/>
</dbReference>
<sequence length="181" mass="20217">MKKKLVSFCIVILCCSLMFSSCIGSFSLTGKVYKWNNNVGDKSVNELVFLVFSIVQVYSIAVFVDAVVLNSVEFWTGAPLANAGEVKKVKGENGEYLVKTLENGYEISRDDQTIGLIYNQERNTWNVVNDDINTELVRINNNGTADIFLPNGETQNITLDLQGIAQARKITMMNETFLAKR</sequence>
<dbReference type="Pfam" id="PF11810">
    <property type="entry name" value="DUF3332"/>
    <property type="match status" value="1"/>
</dbReference>
<protein>
    <recommendedName>
        <fullName evidence="3">DUF3332 domain-containing protein</fullName>
    </recommendedName>
</protein>
<reference evidence="2" key="1">
    <citation type="submission" date="2019-03" db="EMBL/GenBank/DDBJ databases">
        <title>Single cell metagenomics reveals metabolic interactions within the superorganism composed of flagellate Streblomastix strix and complex community of Bacteroidetes bacteria on its surface.</title>
        <authorList>
            <person name="Treitli S.C."/>
            <person name="Kolisko M."/>
            <person name="Husnik F."/>
            <person name="Keeling P."/>
            <person name="Hampl V."/>
        </authorList>
    </citation>
    <scope>NUCLEOTIDE SEQUENCE</scope>
    <source>
        <strain evidence="2">STM</strain>
    </source>
</reference>